<evidence type="ECO:0000256" key="2">
    <source>
        <dbReference type="ARBA" id="ARBA00023027"/>
    </source>
</evidence>
<dbReference type="Pfam" id="PF14833">
    <property type="entry name" value="NAD_binding_11"/>
    <property type="match status" value="1"/>
</dbReference>
<dbReference type="GO" id="GO:0050661">
    <property type="term" value="F:NADP binding"/>
    <property type="evidence" value="ECO:0007669"/>
    <property type="project" value="InterPro"/>
</dbReference>
<comment type="caution">
    <text evidence="5">The sequence shown here is derived from an EMBL/GenBank/DDBJ whole genome shotgun (WGS) entry which is preliminary data.</text>
</comment>
<evidence type="ECO:0000256" key="1">
    <source>
        <dbReference type="ARBA" id="ARBA00023002"/>
    </source>
</evidence>
<dbReference type="GO" id="GO:0051287">
    <property type="term" value="F:NAD binding"/>
    <property type="evidence" value="ECO:0007669"/>
    <property type="project" value="InterPro"/>
</dbReference>
<dbReference type="InterPro" id="IPR029154">
    <property type="entry name" value="HIBADH-like_NADP-bd"/>
</dbReference>
<dbReference type="STRING" id="1705564.APG08_00765"/>
<dbReference type="InterPro" id="IPR013328">
    <property type="entry name" value="6PGD_dom2"/>
</dbReference>
<evidence type="ECO:0000259" key="3">
    <source>
        <dbReference type="Pfam" id="PF03446"/>
    </source>
</evidence>
<dbReference type="Gene3D" id="1.10.1040.10">
    <property type="entry name" value="N-(1-d-carboxylethyl)-l-norvaline Dehydrogenase, domain 2"/>
    <property type="match status" value="1"/>
</dbReference>
<evidence type="ECO:0000259" key="4">
    <source>
        <dbReference type="Pfam" id="PF14833"/>
    </source>
</evidence>
<feature type="domain" description="3-hydroxyisobutyrate dehydrogenase-like NAD-binding" evidence="4">
    <location>
        <begin position="165"/>
        <end position="283"/>
    </location>
</feature>
<dbReference type="PANTHER" id="PTHR43580:SF2">
    <property type="entry name" value="CYTOKINE-LIKE NUCLEAR FACTOR N-PAC"/>
    <property type="match status" value="1"/>
</dbReference>
<gene>
    <name evidence="5" type="ORF">AMQ22_00785</name>
</gene>
<evidence type="ECO:0000313" key="6">
    <source>
        <dbReference type="Proteomes" id="UP000075398"/>
    </source>
</evidence>
<dbReference type="Proteomes" id="UP000075398">
    <property type="component" value="Unassembled WGS sequence"/>
</dbReference>
<accession>A0A150J5D7</accession>
<dbReference type="AlphaFoldDB" id="A0A150J5D7"/>
<dbReference type="Gene3D" id="3.40.50.720">
    <property type="entry name" value="NAD(P)-binding Rossmann-like Domain"/>
    <property type="match status" value="1"/>
</dbReference>
<name>A0A150J5D7_9EURY</name>
<dbReference type="InterPro" id="IPR051265">
    <property type="entry name" value="HIBADH-related_NP60_sf"/>
</dbReference>
<protein>
    <submittedName>
        <fullName evidence="5">Tartronate semialdehyde reductase</fullName>
    </submittedName>
</protein>
<dbReference type="SUPFAM" id="SSF51735">
    <property type="entry name" value="NAD(P)-binding Rossmann-fold domains"/>
    <property type="match status" value="1"/>
</dbReference>
<sequence length="292" mass="32535">MKIGFVGIGVMGKPMATNILKSGYELMCYNRTKDKISGILKKGALVSNSVEDLIKWSDTIIFMLTTPEVIESTLIKNIEDLDIYEGKIIINMGTISPSFSNKLKEDFSKYKASYIDAPVSGSKKPAEDGKLIILTSGNPTIVDSLNPLFRTMGNKITYCGEIPKASMTKLSINLLILHMMEGFSEMINFAKKGCIDLNSLFEIVLSGQVSNDLFKMKYKNYIDQEFPVQGSVKNGIKDLKLITETAKETGAYIPLTNLNHKMYLKAKELGYEEEDFSAIIKVLENSMQVLKC</sequence>
<dbReference type="SUPFAM" id="SSF48179">
    <property type="entry name" value="6-phosphogluconate dehydrogenase C-terminal domain-like"/>
    <property type="match status" value="1"/>
</dbReference>
<dbReference type="EMBL" id="LNGC01000023">
    <property type="protein sequence ID" value="KYC52449.1"/>
    <property type="molecule type" value="Genomic_DNA"/>
</dbReference>
<keyword evidence="2" id="KW-0520">NAD</keyword>
<dbReference type="PANTHER" id="PTHR43580">
    <property type="entry name" value="OXIDOREDUCTASE GLYR1-RELATED"/>
    <property type="match status" value="1"/>
</dbReference>
<organism evidence="5 6">
    <name type="scientific">Candidatus Methanofastidiosum methylothiophilum</name>
    <dbReference type="NCBI Taxonomy" id="1705564"/>
    <lineage>
        <taxon>Archaea</taxon>
        <taxon>Methanobacteriati</taxon>
        <taxon>Methanobacteriota</taxon>
        <taxon>Stenosarchaea group</taxon>
        <taxon>Candidatus Methanofastidiosia</taxon>
        <taxon>Candidatus Methanofastidiosales</taxon>
        <taxon>Candidatus Methanofastidiosaceae</taxon>
        <taxon>Candidatus Methanofastidiosum</taxon>
    </lineage>
</organism>
<dbReference type="InterPro" id="IPR006115">
    <property type="entry name" value="6PGDH_NADP-bd"/>
</dbReference>
<dbReference type="InterPro" id="IPR008927">
    <property type="entry name" value="6-PGluconate_DH-like_C_sf"/>
</dbReference>
<dbReference type="InterPro" id="IPR015815">
    <property type="entry name" value="HIBADH-related"/>
</dbReference>
<dbReference type="PIRSF" id="PIRSF000103">
    <property type="entry name" value="HIBADH"/>
    <property type="match status" value="1"/>
</dbReference>
<evidence type="ECO:0000313" key="5">
    <source>
        <dbReference type="EMBL" id="KYC52449.1"/>
    </source>
</evidence>
<keyword evidence="1" id="KW-0560">Oxidoreductase</keyword>
<feature type="domain" description="6-phosphogluconate dehydrogenase NADP-binding" evidence="3">
    <location>
        <begin position="2"/>
        <end position="160"/>
    </location>
</feature>
<dbReference type="Pfam" id="PF03446">
    <property type="entry name" value="NAD_binding_2"/>
    <property type="match status" value="1"/>
</dbReference>
<dbReference type="GO" id="GO:0016491">
    <property type="term" value="F:oxidoreductase activity"/>
    <property type="evidence" value="ECO:0007669"/>
    <property type="project" value="UniProtKB-KW"/>
</dbReference>
<dbReference type="InterPro" id="IPR036291">
    <property type="entry name" value="NAD(P)-bd_dom_sf"/>
</dbReference>
<reference evidence="5 6" key="1">
    <citation type="journal article" date="2016" name="ISME J.">
        <title>Chasing the elusive Euryarchaeota class WSA2: genomes reveal a uniquely fastidious methyl-reducing methanogen.</title>
        <authorList>
            <person name="Nobu M.K."/>
            <person name="Narihiro T."/>
            <person name="Kuroda K."/>
            <person name="Mei R."/>
            <person name="Liu W.T."/>
        </authorList>
    </citation>
    <scope>NUCLEOTIDE SEQUENCE [LARGE SCALE GENOMIC DNA]</scope>
    <source>
        <strain evidence="5">U1lsi0528_Bin055</strain>
    </source>
</reference>
<proteinExistence type="predicted"/>